<organism evidence="1 2">
    <name type="scientific">Paraburkholderia piptadeniae</name>
    <dbReference type="NCBI Taxonomy" id="1701573"/>
    <lineage>
        <taxon>Bacteria</taxon>
        <taxon>Pseudomonadati</taxon>
        <taxon>Pseudomonadota</taxon>
        <taxon>Betaproteobacteria</taxon>
        <taxon>Burkholderiales</taxon>
        <taxon>Burkholderiaceae</taxon>
        <taxon>Paraburkholderia</taxon>
    </lineage>
</organism>
<dbReference type="EMBL" id="CYGY02000023">
    <property type="protein sequence ID" value="SIT40062.1"/>
    <property type="molecule type" value="Genomic_DNA"/>
</dbReference>
<sequence>MLAAVAEPAWLLSAKRRYALLLSRFLVRRNPCLGPWKNFCGDDSRTRTSTPITRSPHIGYRLKFREWLIAVWLAAD</sequence>
<evidence type="ECO:0000313" key="2">
    <source>
        <dbReference type="Proteomes" id="UP000195569"/>
    </source>
</evidence>
<evidence type="ECO:0000313" key="1">
    <source>
        <dbReference type="EMBL" id="SIT40062.1"/>
    </source>
</evidence>
<dbReference type="Proteomes" id="UP000195569">
    <property type="component" value="Unassembled WGS sequence"/>
</dbReference>
<proteinExistence type="predicted"/>
<keyword evidence="2" id="KW-1185">Reference proteome</keyword>
<comment type="caution">
    <text evidence="1">The sequence shown here is derived from an EMBL/GenBank/DDBJ whole genome shotgun (WGS) entry which is preliminary data.</text>
</comment>
<gene>
    <name evidence="1" type="ORF">BN2476_230368</name>
</gene>
<accession>A0A1N7RY57</accession>
<name>A0A1N7RY57_9BURK</name>
<dbReference type="AlphaFoldDB" id="A0A1N7RY57"/>
<protein>
    <submittedName>
        <fullName evidence="1">Uncharacterized protein</fullName>
    </submittedName>
</protein>
<reference evidence="1" key="1">
    <citation type="submission" date="2016-12" db="EMBL/GenBank/DDBJ databases">
        <authorList>
            <person name="Moulin L."/>
        </authorList>
    </citation>
    <scope>NUCLEOTIDE SEQUENCE [LARGE SCALE GENOMIC DNA]</scope>
    <source>
        <strain evidence="1">STM 7183</strain>
    </source>
</reference>